<keyword evidence="7" id="KW-1185">Reference proteome</keyword>
<sequence length="446" mass="50886">MNLAKYLIVLVLPLFFACQKSTTVSITLDPSECGKDQACIVYNDKNYNFVENEEGELSVVVPEVNYPTYCRVKVKKMSKELFLTPGAVFTAKPNFTTKDPLQRLTGSGDNRVENNYLNARSNYRYTEKYFIFTEEEFTEGLEGFINGQIAELEAQDLNKVFTVVEGQRLRFSALQTFLAYYKYRKYKDANLTFTPVIEDYIMGCLKSNEKFCFLDEYKTMAGAASKIFATNGQEVDVHKNIVQTVHYIVSHFTNEKLINGLINHFATDYIQEYSVSSGGELINFYNQNVTDELMKKEFALLIEEKTRLAKGQPSPIFNYPDVDGNMVSLTDFKGKAVYIDLWATWCGPCCKEIPYIKALEHELEGKNIVFVSISMDKDVKKWKAMLESQKMGGVQLNFDGNRDFSKAYDSKSIPRFILIDADGNIVDSNAPRPSDPKLKDMLRTLL</sequence>
<keyword evidence="3" id="KW-1015">Disulfide bond</keyword>
<dbReference type="RefSeq" id="WP_200465429.1">
    <property type="nucleotide sequence ID" value="NZ_JAENRR010000029.1"/>
</dbReference>
<dbReference type="CDD" id="cd02966">
    <property type="entry name" value="TlpA_like_family"/>
    <property type="match status" value="1"/>
</dbReference>
<evidence type="ECO:0000256" key="2">
    <source>
        <dbReference type="ARBA" id="ARBA00022748"/>
    </source>
</evidence>
<comment type="subcellular location">
    <subcellularLocation>
        <location evidence="1">Cell envelope</location>
    </subcellularLocation>
</comment>
<evidence type="ECO:0000256" key="3">
    <source>
        <dbReference type="ARBA" id="ARBA00023157"/>
    </source>
</evidence>
<feature type="domain" description="Thioredoxin" evidence="5">
    <location>
        <begin position="308"/>
        <end position="446"/>
    </location>
</feature>
<gene>
    <name evidence="6" type="ORF">JIV24_12715</name>
</gene>
<evidence type="ECO:0000313" key="6">
    <source>
        <dbReference type="EMBL" id="MBK3518200.1"/>
    </source>
</evidence>
<dbReference type="Pfam" id="PF08534">
    <property type="entry name" value="Redoxin"/>
    <property type="match status" value="1"/>
</dbReference>
<dbReference type="PROSITE" id="PS51352">
    <property type="entry name" value="THIOREDOXIN_2"/>
    <property type="match status" value="1"/>
</dbReference>
<dbReference type="Proteomes" id="UP000605676">
    <property type="component" value="Unassembled WGS sequence"/>
</dbReference>
<evidence type="ECO:0000313" key="7">
    <source>
        <dbReference type="Proteomes" id="UP000605676"/>
    </source>
</evidence>
<dbReference type="Gene3D" id="3.40.30.10">
    <property type="entry name" value="Glutaredoxin"/>
    <property type="match status" value="1"/>
</dbReference>
<dbReference type="PROSITE" id="PS51257">
    <property type="entry name" value="PROKAR_LIPOPROTEIN"/>
    <property type="match status" value="1"/>
</dbReference>
<dbReference type="InterPro" id="IPR013766">
    <property type="entry name" value="Thioredoxin_domain"/>
</dbReference>
<evidence type="ECO:0000256" key="1">
    <source>
        <dbReference type="ARBA" id="ARBA00004196"/>
    </source>
</evidence>
<dbReference type="PANTHER" id="PTHR42852:SF6">
    <property type="entry name" value="THIOL:DISULFIDE INTERCHANGE PROTEIN DSBE"/>
    <property type="match status" value="1"/>
</dbReference>
<dbReference type="SUPFAM" id="SSF52833">
    <property type="entry name" value="Thioredoxin-like"/>
    <property type="match status" value="1"/>
</dbReference>
<dbReference type="InterPro" id="IPR013740">
    <property type="entry name" value="Redoxin"/>
</dbReference>
<name>A0ABS1HKK7_9BACT</name>
<dbReference type="InterPro" id="IPR036249">
    <property type="entry name" value="Thioredoxin-like_sf"/>
</dbReference>
<dbReference type="PANTHER" id="PTHR42852">
    <property type="entry name" value="THIOL:DISULFIDE INTERCHANGE PROTEIN DSBE"/>
    <property type="match status" value="1"/>
</dbReference>
<dbReference type="EMBL" id="JAENRR010000029">
    <property type="protein sequence ID" value="MBK3518200.1"/>
    <property type="molecule type" value="Genomic_DNA"/>
</dbReference>
<accession>A0ABS1HKK7</accession>
<dbReference type="InterPro" id="IPR050553">
    <property type="entry name" value="Thioredoxin_ResA/DsbE_sf"/>
</dbReference>
<keyword evidence="2" id="KW-0201">Cytochrome c-type biogenesis</keyword>
<proteinExistence type="predicted"/>
<protein>
    <submittedName>
        <fullName evidence="6">TlpA family protein disulfide reductase</fullName>
    </submittedName>
</protein>
<evidence type="ECO:0000256" key="4">
    <source>
        <dbReference type="ARBA" id="ARBA00023284"/>
    </source>
</evidence>
<reference evidence="6 7" key="1">
    <citation type="submission" date="2021-01" db="EMBL/GenBank/DDBJ databases">
        <title>Carboxyliciviraga sp.nov., isolated from coastal sediments.</title>
        <authorList>
            <person name="Lu D."/>
            <person name="Zhang T."/>
        </authorList>
    </citation>
    <scope>NUCLEOTIDE SEQUENCE [LARGE SCALE GENOMIC DNA]</scope>
    <source>
        <strain evidence="6 7">N1Y132</strain>
    </source>
</reference>
<evidence type="ECO:0000259" key="5">
    <source>
        <dbReference type="PROSITE" id="PS51352"/>
    </source>
</evidence>
<keyword evidence="4" id="KW-0676">Redox-active center</keyword>
<organism evidence="6 7">
    <name type="scientific">Carboxylicivirga marina</name>
    <dbReference type="NCBI Taxonomy" id="2800988"/>
    <lineage>
        <taxon>Bacteria</taxon>
        <taxon>Pseudomonadati</taxon>
        <taxon>Bacteroidota</taxon>
        <taxon>Bacteroidia</taxon>
        <taxon>Marinilabiliales</taxon>
        <taxon>Marinilabiliaceae</taxon>
        <taxon>Carboxylicivirga</taxon>
    </lineage>
</organism>
<comment type="caution">
    <text evidence="6">The sequence shown here is derived from an EMBL/GenBank/DDBJ whole genome shotgun (WGS) entry which is preliminary data.</text>
</comment>